<accession>A0A6A4GRA7</accession>
<protein>
    <submittedName>
        <fullName evidence="2">Uncharacterized protein</fullName>
    </submittedName>
</protein>
<dbReference type="AlphaFoldDB" id="A0A6A4GRA7"/>
<evidence type="ECO:0000313" key="2">
    <source>
        <dbReference type="EMBL" id="KAE9387737.1"/>
    </source>
</evidence>
<sequence>MSNAEPSNTPPPAGVPRVIKLQRIKQAISMRWVPLKPGLAENTMDDGTGVVPSRKRGQPRKNDVDAGGTEDANVKQQPKKKRT</sequence>
<gene>
    <name evidence="2" type="ORF">BT96DRAFT_1004844</name>
</gene>
<evidence type="ECO:0000256" key="1">
    <source>
        <dbReference type="SAM" id="MobiDB-lite"/>
    </source>
</evidence>
<dbReference type="Proteomes" id="UP000799118">
    <property type="component" value="Unassembled WGS sequence"/>
</dbReference>
<proteinExistence type="predicted"/>
<name>A0A6A4GRA7_9AGAR</name>
<keyword evidence="3" id="KW-1185">Reference proteome</keyword>
<feature type="region of interest" description="Disordered" evidence="1">
    <location>
        <begin position="36"/>
        <end position="83"/>
    </location>
</feature>
<organism evidence="2 3">
    <name type="scientific">Gymnopus androsaceus JB14</name>
    <dbReference type="NCBI Taxonomy" id="1447944"/>
    <lineage>
        <taxon>Eukaryota</taxon>
        <taxon>Fungi</taxon>
        <taxon>Dikarya</taxon>
        <taxon>Basidiomycota</taxon>
        <taxon>Agaricomycotina</taxon>
        <taxon>Agaricomycetes</taxon>
        <taxon>Agaricomycetidae</taxon>
        <taxon>Agaricales</taxon>
        <taxon>Marasmiineae</taxon>
        <taxon>Omphalotaceae</taxon>
        <taxon>Gymnopus</taxon>
    </lineage>
</organism>
<dbReference type="EMBL" id="ML769783">
    <property type="protein sequence ID" value="KAE9387737.1"/>
    <property type="molecule type" value="Genomic_DNA"/>
</dbReference>
<reference evidence="2" key="1">
    <citation type="journal article" date="2019" name="Environ. Microbiol.">
        <title>Fungal ecological strategies reflected in gene transcription - a case study of two litter decomposers.</title>
        <authorList>
            <person name="Barbi F."/>
            <person name="Kohler A."/>
            <person name="Barry K."/>
            <person name="Baskaran P."/>
            <person name="Daum C."/>
            <person name="Fauchery L."/>
            <person name="Ihrmark K."/>
            <person name="Kuo A."/>
            <person name="LaButti K."/>
            <person name="Lipzen A."/>
            <person name="Morin E."/>
            <person name="Grigoriev I.V."/>
            <person name="Henrissat B."/>
            <person name="Lindahl B."/>
            <person name="Martin F."/>
        </authorList>
    </citation>
    <scope>NUCLEOTIDE SEQUENCE</scope>
    <source>
        <strain evidence="2">JB14</strain>
    </source>
</reference>
<evidence type="ECO:0000313" key="3">
    <source>
        <dbReference type="Proteomes" id="UP000799118"/>
    </source>
</evidence>